<evidence type="ECO:0000259" key="1">
    <source>
        <dbReference type="PROSITE" id="PS51387"/>
    </source>
</evidence>
<dbReference type="GO" id="GO:0071949">
    <property type="term" value="F:FAD binding"/>
    <property type="evidence" value="ECO:0007669"/>
    <property type="project" value="InterPro"/>
</dbReference>
<dbReference type="SUPFAM" id="SSF56176">
    <property type="entry name" value="FAD-binding/transporter-associated domain-like"/>
    <property type="match status" value="1"/>
</dbReference>
<feature type="non-terminal residue" evidence="2">
    <location>
        <position position="1"/>
    </location>
</feature>
<dbReference type="InterPro" id="IPR016169">
    <property type="entry name" value="FAD-bd_PCMH_sub2"/>
</dbReference>
<protein>
    <recommendedName>
        <fullName evidence="1">FAD-binding PCMH-type domain-containing protein</fullName>
    </recommendedName>
</protein>
<dbReference type="InterPro" id="IPR006094">
    <property type="entry name" value="Oxid_FAD_bind_N"/>
</dbReference>
<dbReference type="Pfam" id="PF01565">
    <property type="entry name" value="FAD_binding_4"/>
    <property type="match status" value="1"/>
</dbReference>
<reference evidence="2" key="1">
    <citation type="journal article" date="2014" name="Front. Microbiol.">
        <title>High frequency of phylogenetically diverse reductive dehalogenase-homologous genes in deep subseafloor sedimentary metagenomes.</title>
        <authorList>
            <person name="Kawai M."/>
            <person name="Futagami T."/>
            <person name="Toyoda A."/>
            <person name="Takaki Y."/>
            <person name="Nishi S."/>
            <person name="Hori S."/>
            <person name="Arai W."/>
            <person name="Tsubouchi T."/>
            <person name="Morono Y."/>
            <person name="Uchiyama I."/>
            <person name="Ito T."/>
            <person name="Fujiyama A."/>
            <person name="Inagaki F."/>
            <person name="Takami H."/>
        </authorList>
    </citation>
    <scope>NUCLEOTIDE SEQUENCE</scope>
    <source>
        <strain evidence="2">Expedition CK06-06</strain>
    </source>
</reference>
<dbReference type="PROSITE" id="PS51387">
    <property type="entry name" value="FAD_PCMH"/>
    <property type="match status" value="1"/>
</dbReference>
<sequence>NKTVIDLREIDSIIEYEPEELLAVVSTGTRIDQLNAILEENNQFFPLNPPLTSRATIGGTIASNSYGFLMSRYGTALDMTLGLKFVRADGTLVKAGGRVAKNVAGYDITKLMIGSWGTLGIITQIAVRVHPKPEMIQTIIVGFDTLFSAIDSAFDVLDSHFAPDFLLILNSELAVKIMKKVKIDPGQADFFIIMGADGLPETVKWQENEIKNIYGKNRARFCDVISKRKNDQVRNELRDYVSSVYKGIILKVVSTRSAVQKI</sequence>
<gene>
    <name evidence="2" type="ORF">S01H1_48173</name>
</gene>
<dbReference type="InterPro" id="IPR016166">
    <property type="entry name" value="FAD-bd_PCMH"/>
</dbReference>
<dbReference type="PANTHER" id="PTHR11748:SF103">
    <property type="entry name" value="GLYCOLATE OXIDASE SUBUNIT GLCE"/>
    <property type="match status" value="1"/>
</dbReference>
<organism evidence="2">
    <name type="scientific">marine sediment metagenome</name>
    <dbReference type="NCBI Taxonomy" id="412755"/>
    <lineage>
        <taxon>unclassified sequences</taxon>
        <taxon>metagenomes</taxon>
        <taxon>ecological metagenomes</taxon>
    </lineage>
</organism>
<comment type="caution">
    <text evidence="2">The sequence shown here is derived from an EMBL/GenBank/DDBJ whole genome shotgun (WGS) entry which is preliminary data.</text>
</comment>
<dbReference type="Gene3D" id="3.30.465.10">
    <property type="match status" value="1"/>
</dbReference>
<evidence type="ECO:0000313" key="2">
    <source>
        <dbReference type="EMBL" id="GAG26955.1"/>
    </source>
</evidence>
<accession>X0W8M5</accession>
<dbReference type="AlphaFoldDB" id="X0W8M5"/>
<dbReference type="PANTHER" id="PTHR11748">
    <property type="entry name" value="D-LACTATE DEHYDROGENASE"/>
    <property type="match status" value="1"/>
</dbReference>
<proteinExistence type="predicted"/>
<name>X0W8M5_9ZZZZ</name>
<feature type="non-terminal residue" evidence="2">
    <location>
        <position position="262"/>
    </location>
</feature>
<feature type="domain" description="FAD-binding PCMH-type" evidence="1">
    <location>
        <begin position="1"/>
        <end position="132"/>
    </location>
</feature>
<dbReference type="InterPro" id="IPR036318">
    <property type="entry name" value="FAD-bd_PCMH-like_sf"/>
</dbReference>
<dbReference type="EMBL" id="BARS01030929">
    <property type="protein sequence ID" value="GAG26955.1"/>
    <property type="molecule type" value="Genomic_DNA"/>
</dbReference>